<dbReference type="EC" id="4.3.1.12" evidence="1"/>
<keyword evidence="1" id="KW-0456">Lyase</keyword>
<name>A0ABS8DCZ1_9FIRM</name>
<reference evidence="1 2" key="1">
    <citation type="submission" date="2021-10" db="EMBL/GenBank/DDBJ databases">
        <title>Collection of gut derived symbiotic bacterial strains cultured from healthy donors.</title>
        <authorList>
            <person name="Lin H."/>
            <person name="Littmann E."/>
            <person name="Kohout C."/>
            <person name="Pamer E.G."/>
        </authorList>
    </citation>
    <scope>NUCLEOTIDE SEQUENCE [LARGE SCALE GENOMIC DNA]</scope>
    <source>
        <strain evidence="1 2">DFI.1.165</strain>
    </source>
</reference>
<organism evidence="1 2">
    <name type="scientific">Bariatricus massiliensis</name>
    <dbReference type="NCBI Taxonomy" id="1745713"/>
    <lineage>
        <taxon>Bacteria</taxon>
        <taxon>Bacillati</taxon>
        <taxon>Bacillota</taxon>
        <taxon>Clostridia</taxon>
        <taxon>Lachnospirales</taxon>
        <taxon>Lachnospiraceae</taxon>
        <taxon>Bariatricus</taxon>
    </lineage>
</organism>
<dbReference type="Gene3D" id="3.40.50.720">
    <property type="entry name" value="NAD(P)-binding Rossmann-like Domain"/>
    <property type="match status" value="1"/>
</dbReference>
<dbReference type="PANTHER" id="PTHR13812">
    <property type="entry name" value="KETIMINE REDUCTASE MU-CRYSTALLIN"/>
    <property type="match status" value="1"/>
</dbReference>
<dbReference type="NCBIfam" id="NF004848">
    <property type="entry name" value="PRK06199.1"/>
    <property type="match status" value="1"/>
</dbReference>
<dbReference type="SUPFAM" id="SSF51735">
    <property type="entry name" value="NAD(P)-binding Rossmann-fold domains"/>
    <property type="match status" value="1"/>
</dbReference>
<dbReference type="Proteomes" id="UP001299546">
    <property type="component" value="Unassembled WGS sequence"/>
</dbReference>
<keyword evidence="2" id="KW-1185">Reference proteome</keyword>
<evidence type="ECO:0000313" key="2">
    <source>
        <dbReference type="Proteomes" id="UP001299546"/>
    </source>
</evidence>
<dbReference type="PANTHER" id="PTHR13812:SF19">
    <property type="entry name" value="KETIMINE REDUCTASE MU-CRYSTALLIN"/>
    <property type="match status" value="1"/>
</dbReference>
<gene>
    <name evidence="1" type="ORF">LIZ65_03075</name>
</gene>
<dbReference type="Pfam" id="PF02423">
    <property type="entry name" value="OCD_Mu_crystall"/>
    <property type="match status" value="1"/>
</dbReference>
<dbReference type="Gene3D" id="3.30.1780.10">
    <property type="entry name" value="ornithine cyclodeaminase, domain 1"/>
    <property type="match status" value="1"/>
</dbReference>
<dbReference type="EMBL" id="JAJCIS010000001">
    <property type="protein sequence ID" value="MCB7386260.1"/>
    <property type="molecule type" value="Genomic_DNA"/>
</dbReference>
<comment type="caution">
    <text evidence="1">The sequence shown here is derived from an EMBL/GenBank/DDBJ whole genome shotgun (WGS) entry which is preliminary data.</text>
</comment>
<dbReference type="InterPro" id="IPR036291">
    <property type="entry name" value="NAD(P)-bd_dom_sf"/>
</dbReference>
<proteinExistence type="predicted"/>
<sequence>MENENLEFLYLDEQDMICSGVKNMDKCIDTMEEMFRLLDIGDYRMGGVDANEHGIKVTFPDKSNIEGMPLNGPDRRFMAMPAYLGGKYHMFGIKTYGSNQNNRAIGLPRSVLMMSLLDVETGLPLAYMSANILSAMRTGAAVGAGVRKLCCENAKIVTIVGPGTISRYAMEAFMVCCPNLDTIKIKGRGDKTIESFVAYCKSQYPRIKSIHIYDNLIEACKNSDIVFWGATNEAEFEDNPQIESEWIKPGAVVIGASALRIGKSFFHISNCKFVADNYRMYEDWSKGAELPVQKNISSLMGMGYYDAVQEGILKKEQIINMGEIIKGEKTGRDNDKQIILYCVGGMPIEDVAWGFECYMSAKEKGIGTKLKLWDKSAL</sequence>
<dbReference type="InterPro" id="IPR023401">
    <property type="entry name" value="ODC_N"/>
</dbReference>
<dbReference type="GO" id="GO:0008473">
    <property type="term" value="F:ornithine cyclodeaminase activity"/>
    <property type="evidence" value="ECO:0007669"/>
    <property type="project" value="UniProtKB-EC"/>
</dbReference>
<dbReference type="RefSeq" id="WP_066732549.1">
    <property type="nucleotide sequence ID" value="NZ_JAJCIQ010000001.1"/>
</dbReference>
<protein>
    <submittedName>
        <fullName evidence="1">Ornithine cyclodeaminase</fullName>
        <ecNumber evidence="1">4.3.1.12</ecNumber>
    </submittedName>
</protein>
<dbReference type="PIRSF" id="PIRSF001439">
    <property type="entry name" value="CryM"/>
    <property type="match status" value="1"/>
</dbReference>
<dbReference type="InterPro" id="IPR003462">
    <property type="entry name" value="ODC_Mu_crystall"/>
</dbReference>
<evidence type="ECO:0000313" key="1">
    <source>
        <dbReference type="EMBL" id="MCB7386260.1"/>
    </source>
</evidence>
<accession>A0ABS8DCZ1</accession>